<dbReference type="Gene3D" id="3.40.50.300">
    <property type="entry name" value="P-loop containing nucleotide triphosphate hydrolases"/>
    <property type="match status" value="1"/>
</dbReference>
<accession>A0A7V2SK49</accession>
<comment type="caution">
    <text evidence="2">The sequence shown here is derived from an EMBL/GenBank/DDBJ whole genome shotgun (WGS) entry which is preliminary data.</text>
</comment>
<dbReference type="AlphaFoldDB" id="A0A7V2SK49"/>
<dbReference type="NCBIfam" id="TIGR00176">
    <property type="entry name" value="mobB"/>
    <property type="match status" value="1"/>
</dbReference>
<feature type="domain" description="AAA+ ATPase" evidence="1">
    <location>
        <begin position="2"/>
        <end position="151"/>
    </location>
</feature>
<dbReference type="Pfam" id="PF03205">
    <property type="entry name" value="MobB"/>
    <property type="match status" value="1"/>
</dbReference>
<name>A0A7V2SK49_9BACT</name>
<dbReference type="SUPFAM" id="SSF52540">
    <property type="entry name" value="P-loop containing nucleoside triphosphate hydrolases"/>
    <property type="match status" value="1"/>
</dbReference>
<dbReference type="GO" id="GO:0005525">
    <property type="term" value="F:GTP binding"/>
    <property type="evidence" value="ECO:0007669"/>
    <property type="project" value="InterPro"/>
</dbReference>
<dbReference type="InterPro" id="IPR003593">
    <property type="entry name" value="AAA+_ATPase"/>
</dbReference>
<dbReference type="InterPro" id="IPR004435">
    <property type="entry name" value="MobB_dom"/>
</dbReference>
<evidence type="ECO:0000313" key="2">
    <source>
        <dbReference type="EMBL" id="HFC03243.1"/>
    </source>
</evidence>
<dbReference type="InterPro" id="IPR027417">
    <property type="entry name" value="P-loop_NTPase"/>
</dbReference>
<dbReference type="PANTHER" id="PTHR40072:SF1">
    <property type="entry name" value="MOLYBDOPTERIN-GUANINE DINUCLEOTIDE BIOSYNTHESIS ADAPTER PROTEIN"/>
    <property type="match status" value="1"/>
</dbReference>
<protein>
    <submittedName>
        <fullName evidence="2">Molybdopterin-guanine dinucleotide biosynthesis protein B</fullName>
    </submittedName>
</protein>
<proteinExistence type="predicted"/>
<evidence type="ECO:0000259" key="1">
    <source>
        <dbReference type="SMART" id="SM00382"/>
    </source>
</evidence>
<reference evidence="2" key="1">
    <citation type="journal article" date="2020" name="mSystems">
        <title>Genome- and Community-Level Interaction Insights into Carbon Utilization and Element Cycling Functions of Hydrothermarchaeota in Hydrothermal Sediment.</title>
        <authorList>
            <person name="Zhou Z."/>
            <person name="Liu Y."/>
            <person name="Xu W."/>
            <person name="Pan J."/>
            <person name="Luo Z.H."/>
            <person name="Li M."/>
        </authorList>
    </citation>
    <scope>NUCLEOTIDE SEQUENCE [LARGE SCALE GENOMIC DNA]</scope>
    <source>
        <strain evidence="2">HyVt-513</strain>
    </source>
</reference>
<dbReference type="Proteomes" id="UP000885722">
    <property type="component" value="Unassembled WGS sequence"/>
</dbReference>
<dbReference type="SMART" id="SM00382">
    <property type="entry name" value="AAA"/>
    <property type="match status" value="1"/>
</dbReference>
<dbReference type="PANTHER" id="PTHR40072">
    <property type="entry name" value="MOLYBDOPTERIN-GUANINE DINUCLEOTIDE BIOSYNTHESIS ADAPTER PROTEIN-RELATED"/>
    <property type="match status" value="1"/>
</dbReference>
<organism evidence="2">
    <name type="scientific">Nitratifractor salsuginis</name>
    <dbReference type="NCBI Taxonomy" id="269261"/>
    <lineage>
        <taxon>Bacteria</taxon>
        <taxon>Pseudomonadati</taxon>
        <taxon>Campylobacterota</taxon>
        <taxon>Epsilonproteobacteria</taxon>
        <taxon>Campylobacterales</taxon>
        <taxon>Sulfurovaceae</taxon>
        <taxon>Nitratifractor</taxon>
    </lineage>
</organism>
<dbReference type="GO" id="GO:0006777">
    <property type="term" value="P:Mo-molybdopterin cofactor biosynthetic process"/>
    <property type="evidence" value="ECO:0007669"/>
    <property type="project" value="InterPro"/>
</dbReference>
<sequence>MEFKAVAFTGPSGSGKTTLIEKIARQLADSRALAIVKHDPKDKAHFDRPGKDSDRFFRSGADVAVLSPTRTTLFSHRPRTVSEVAKLFGDFDLMMVEGLKHLPLPRIGVFRGRIDPEYLPVLQAVAIDGTIDRSTLSLPTGIDILDLNNIDTIIRWIDEHATEIERN</sequence>
<gene>
    <name evidence="2" type="primary">mobB</name>
    <name evidence="2" type="ORF">ENJ74_00075</name>
</gene>
<dbReference type="EMBL" id="DRNO01000005">
    <property type="protein sequence ID" value="HFC03243.1"/>
    <property type="molecule type" value="Genomic_DNA"/>
</dbReference>
<dbReference type="InterPro" id="IPR052539">
    <property type="entry name" value="MGD_biosynthesis_adapter"/>
</dbReference>